<evidence type="ECO:0000256" key="1">
    <source>
        <dbReference type="ARBA" id="ARBA00004496"/>
    </source>
</evidence>
<dbReference type="GO" id="GO:0005737">
    <property type="term" value="C:cytoplasm"/>
    <property type="evidence" value="ECO:0007669"/>
    <property type="project" value="UniProtKB-SubCell"/>
</dbReference>
<evidence type="ECO:0000259" key="4">
    <source>
        <dbReference type="Pfam" id="PF00881"/>
    </source>
</evidence>
<dbReference type="Proteomes" id="UP000321903">
    <property type="component" value="Unassembled WGS sequence"/>
</dbReference>
<keyword evidence="6" id="KW-1185">Reference proteome</keyword>
<dbReference type="GO" id="GO:0016491">
    <property type="term" value="F:oxidoreductase activity"/>
    <property type="evidence" value="ECO:0007669"/>
    <property type="project" value="UniProtKB-KW"/>
</dbReference>
<dbReference type="AlphaFoldDB" id="A0A5C7A6N0"/>
<organism evidence="5 6">
    <name type="scientific">Psychrobacter frigidicola</name>
    <dbReference type="NCBI Taxonomy" id="45611"/>
    <lineage>
        <taxon>Bacteria</taxon>
        <taxon>Pseudomonadati</taxon>
        <taxon>Pseudomonadota</taxon>
        <taxon>Gammaproteobacteria</taxon>
        <taxon>Moraxellales</taxon>
        <taxon>Moraxellaceae</taxon>
        <taxon>Psychrobacter</taxon>
    </lineage>
</organism>
<dbReference type="RefSeq" id="WP_147222780.1">
    <property type="nucleotide sequence ID" value="NZ_CAJGYY010000001.1"/>
</dbReference>
<evidence type="ECO:0000313" key="6">
    <source>
        <dbReference type="Proteomes" id="UP000321903"/>
    </source>
</evidence>
<dbReference type="FunFam" id="3.40.109.10:FF:000001">
    <property type="entry name" value="Nitroreductase family"/>
    <property type="match status" value="1"/>
</dbReference>
<keyword evidence="3" id="KW-0560">Oxidoreductase</keyword>
<gene>
    <name evidence="5" type="ORF">ES754_05500</name>
</gene>
<accession>A0A5C7A6N0</accession>
<dbReference type="InterPro" id="IPR029479">
    <property type="entry name" value="Nitroreductase"/>
</dbReference>
<dbReference type="OrthoDB" id="9810617at2"/>
<dbReference type="Pfam" id="PF00881">
    <property type="entry name" value="Nitroreductase"/>
    <property type="match status" value="1"/>
</dbReference>
<dbReference type="EMBL" id="VORZ01000001">
    <property type="protein sequence ID" value="TXD98375.1"/>
    <property type="molecule type" value="Genomic_DNA"/>
</dbReference>
<name>A0A5C7A6N0_9GAMM</name>
<proteinExistence type="predicted"/>
<comment type="caution">
    <text evidence="5">The sequence shown here is derived from an EMBL/GenBank/DDBJ whole genome shotgun (WGS) entry which is preliminary data.</text>
</comment>
<sequence>MTKATLVNLQQAFDKRRTIYALGDELPVDPRAIVNIAERVLLHTPSAFNSQSSRLVVLFGEQHQQLWDITEIKLREQVGDGDFTGSKQRMDSFRAAAGSVLFFEDKEVVKSLQDKFTLYADKFPLWAHQTSAMHQYALWTELSTLNVGASVQHYNPLIDSDIAAAFDIPDNWDLIAQMPFGNIVEPAGDKTYQPLNERMKVLGLNN</sequence>
<evidence type="ECO:0000313" key="5">
    <source>
        <dbReference type="EMBL" id="TXD98375.1"/>
    </source>
</evidence>
<dbReference type="CDD" id="cd02140">
    <property type="entry name" value="Frm2-like"/>
    <property type="match status" value="1"/>
</dbReference>
<dbReference type="InterPro" id="IPR000415">
    <property type="entry name" value="Nitroreductase-like"/>
</dbReference>
<comment type="subcellular location">
    <subcellularLocation>
        <location evidence="1">Cytoplasm</location>
    </subcellularLocation>
</comment>
<protein>
    <submittedName>
        <fullName evidence="5">Nitroreductase family protein</fullName>
    </submittedName>
</protein>
<dbReference type="Gene3D" id="3.40.109.10">
    <property type="entry name" value="NADH Oxidase"/>
    <property type="match status" value="1"/>
</dbReference>
<dbReference type="SUPFAM" id="SSF55469">
    <property type="entry name" value="FMN-dependent nitroreductase-like"/>
    <property type="match status" value="1"/>
</dbReference>
<feature type="domain" description="Nitroreductase" evidence="4">
    <location>
        <begin position="15"/>
        <end position="181"/>
    </location>
</feature>
<evidence type="ECO:0000256" key="3">
    <source>
        <dbReference type="ARBA" id="ARBA00023002"/>
    </source>
</evidence>
<dbReference type="PANTHER" id="PTHR43035">
    <property type="entry name" value="FATTY ACID REPRESSION MUTANT PROTEIN 2-RELATED"/>
    <property type="match status" value="1"/>
</dbReference>
<evidence type="ECO:0000256" key="2">
    <source>
        <dbReference type="ARBA" id="ARBA00022490"/>
    </source>
</evidence>
<dbReference type="GO" id="GO:0034599">
    <property type="term" value="P:cellular response to oxidative stress"/>
    <property type="evidence" value="ECO:0007669"/>
    <property type="project" value="InterPro"/>
</dbReference>
<reference evidence="5 6" key="1">
    <citation type="submission" date="2019-08" db="EMBL/GenBank/DDBJ databases">
        <title>Genome sequence of Psychrobacter frigidicola ACAM304 (type strain).</title>
        <authorList>
            <person name="Bowman J.P."/>
        </authorList>
    </citation>
    <scope>NUCLEOTIDE SEQUENCE [LARGE SCALE GENOMIC DNA]</scope>
    <source>
        <strain evidence="5 6">ACAM 304</strain>
    </source>
</reference>
<keyword evidence="2" id="KW-0963">Cytoplasm</keyword>
<dbReference type="PANTHER" id="PTHR43035:SF1">
    <property type="entry name" value="FATTY ACID REPRESSION MUTANT PROTEIN 2-RELATED"/>
    <property type="match status" value="1"/>
</dbReference>
<dbReference type="InterPro" id="IPR033877">
    <property type="entry name" value="Frm2/Hbn1"/>
</dbReference>